<evidence type="ECO:0000256" key="1">
    <source>
        <dbReference type="SAM" id="Coils"/>
    </source>
</evidence>
<evidence type="ECO:0000256" key="2">
    <source>
        <dbReference type="SAM" id="MobiDB-lite"/>
    </source>
</evidence>
<organism evidence="3 4">
    <name type="scientific">Lachancea lanzarotensis</name>
    <dbReference type="NCBI Taxonomy" id="1245769"/>
    <lineage>
        <taxon>Eukaryota</taxon>
        <taxon>Fungi</taxon>
        <taxon>Dikarya</taxon>
        <taxon>Ascomycota</taxon>
        <taxon>Saccharomycotina</taxon>
        <taxon>Saccharomycetes</taxon>
        <taxon>Saccharomycetales</taxon>
        <taxon>Saccharomycetaceae</taxon>
        <taxon>Lachancea</taxon>
    </lineage>
</organism>
<reference evidence="3 4" key="1">
    <citation type="submission" date="2014-12" db="EMBL/GenBank/DDBJ databases">
        <authorList>
            <person name="Neuveglise Cecile"/>
        </authorList>
    </citation>
    <scope>NUCLEOTIDE SEQUENCE [LARGE SCALE GENOMIC DNA]</scope>
    <source>
        <strain evidence="3 4">CBS 12615</strain>
    </source>
</reference>
<evidence type="ECO:0000313" key="4">
    <source>
        <dbReference type="Proteomes" id="UP000054304"/>
    </source>
</evidence>
<feature type="coiled-coil region" evidence="1">
    <location>
        <begin position="174"/>
        <end position="201"/>
    </location>
</feature>
<feature type="compositionally biased region" description="Low complexity" evidence="2">
    <location>
        <begin position="399"/>
        <end position="408"/>
    </location>
</feature>
<dbReference type="RefSeq" id="XP_022630970.1">
    <property type="nucleotide sequence ID" value="XM_022773343.1"/>
</dbReference>
<keyword evidence="4" id="KW-1185">Reference proteome</keyword>
<dbReference type="GeneID" id="34688332"/>
<dbReference type="EMBL" id="LN736372">
    <property type="protein sequence ID" value="CEP64766.1"/>
    <property type="molecule type" value="Genomic_DNA"/>
</dbReference>
<feature type="region of interest" description="Disordered" evidence="2">
    <location>
        <begin position="372"/>
        <end position="427"/>
    </location>
</feature>
<proteinExistence type="predicted"/>
<feature type="compositionally biased region" description="Acidic residues" evidence="2">
    <location>
        <begin position="409"/>
        <end position="427"/>
    </location>
</feature>
<dbReference type="OrthoDB" id="4067005at2759"/>
<dbReference type="Gene3D" id="1.20.5.370">
    <property type="match status" value="1"/>
</dbReference>
<dbReference type="Proteomes" id="UP000054304">
    <property type="component" value="Unassembled WGS sequence"/>
</dbReference>
<protein>
    <submittedName>
        <fullName evidence="3">LALA0S13e02520g1_1</fullName>
    </submittedName>
</protein>
<dbReference type="InterPro" id="IPR014751">
    <property type="entry name" value="XRCC4-like_C"/>
</dbReference>
<evidence type="ECO:0000313" key="3">
    <source>
        <dbReference type="EMBL" id="CEP64766.1"/>
    </source>
</evidence>
<keyword evidence="1" id="KW-0175">Coiled coil</keyword>
<dbReference type="STRING" id="1245769.A0A0C7NA76"/>
<feature type="region of interest" description="Disordered" evidence="2">
    <location>
        <begin position="261"/>
        <end position="288"/>
    </location>
</feature>
<sequence>MNTEGIASNEHQAQDVKSTFVSCTFASISEKVDDLSVMMCQTELVDANECITLQDFQKVSISKILASEGSDIIISENVQMDSLKCFADTSALESWCELVNFLSAGYYKAVDLDKRWAQGKRWRFYFAAPSTWTLAFETQFQNFTQRHCELAFTPAPADQELDLFHLSLELFEAQKKSNARIHSLQNQCQLLEDQKVKSQSDHIEWEARLRVRDEKTRSVVVTLLNEKKEMIRTLQERLDHGMKPLDVPDSSLMNKFVNQPVSRMTSPRKHSQIRGSGTPSPRKKAKRPIIKNETSWDDLSDKGFEFRGINRERTLTKSPSSDSSIVKGEVHQTILGDGNDNEHVVVTGVEHSNSLLQNSDAKSVEQVVKSSDLPADNSFTSKQLAKCPETTPIPSLQKSVTASDTTSDTAEDTEDTEVETDIETEVE</sequence>
<name>A0A0C7NA76_9SACH</name>
<dbReference type="HOGENOM" id="CLU_642613_0_0_1"/>
<dbReference type="AlphaFoldDB" id="A0A0C7NA76"/>
<accession>A0A0C7NA76</accession>
<gene>
    <name evidence="3" type="ORF">LALA0_S13e02520g</name>
</gene>